<comment type="subunit">
    <text evidence="2 6">Homodimer.</text>
</comment>
<evidence type="ECO:0000256" key="8">
    <source>
        <dbReference type="PIRSR" id="PIRSR006334-2"/>
    </source>
</evidence>
<dbReference type="NCBIfam" id="TIGR01355">
    <property type="entry name" value="cyt_deam_dimer"/>
    <property type="match status" value="1"/>
</dbReference>
<protein>
    <recommendedName>
        <fullName evidence="6">Cytidine deaminase</fullName>
        <ecNumber evidence="6">3.5.4.5</ecNumber>
    </recommendedName>
    <alternativeName>
        <fullName evidence="6">Cytidine aminohydrolase</fullName>
        <shortName evidence="6">CDA</shortName>
    </alternativeName>
</protein>
<dbReference type="InterPro" id="IPR016193">
    <property type="entry name" value="Cytidine_deaminase-like"/>
</dbReference>
<evidence type="ECO:0000256" key="2">
    <source>
        <dbReference type="ARBA" id="ARBA00011738"/>
    </source>
</evidence>
<keyword evidence="5 6" id="KW-0862">Zinc</keyword>
<evidence type="ECO:0000313" key="11">
    <source>
        <dbReference type="EMBL" id="SEA53297.1"/>
    </source>
</evidence>
<feature type="domain" description="CMP/dCMP-type deaminase" evidence="10">
    <location>
        <begin position="48"/>
        <end position="168"/>
    </location>
</feature>
<dbReference type="Pfam" id="PF08211">
    <property type="entry name" value="dCMP_cyt_deam_2"/>
    <property type="match status" value="1"/>
</dbReference>
<feature type="domain" description="CMP/dCMP-type deaminase" evidence="10">
    <location>
        <begin position="187"/>
        <end position="295"/>
    </location>
</feature>
<dbReference type="PANTHER" id="PTHR11644">
    <property type="entry name" value="CYTIDINE DEAMINASE"/>
    <property type="match status" value="1"/>
</dbReference>
<evidence type="ECO:0000256" key="1">
    <source>
        <dbReference type="ARBA" id="ARBA00006576"/>
    </source>
</evidence>
<dbReference type="GO" id="GO:0055086">
    <property type="term" value="P:nucleobase-containing small molecule metabolic process"/>
    <property type="evidence" value="ECO:0007669"/>
    <property type="project" value="UniProtKB-ARBA"/>
</dbReference>
<dbReference type="Proteomes" id="UP000187280">
    <property type="component" value="Unassembled WGS sequence"/>
</dbReference>
<dbReference type="InterPro" id="IPR002125">
    <property type="entry name" value="CMP_dCMP_dom"/>
</dbReference>
<accession>A0A1H4BZ11</accession>
<reference evidence="11 12" key="1">
    <citation type="submission" date="2016-10" db="EMBL/GenBank/DDBJ databases">
        <authorList>
            <person name="de Groot N.N."/>
        </authorList>
    </citation>
    <scope>NUCLEOTIDE SEQUENCE [LARGE SCALE GENOMIC DNA]</scope>
    <source>
        <strain evidence="11 12">ATCC 29281</strain>
    </source>
</reference>
<dbReference type="GO" id="GO:0005829">
    <property type="term" value="C:cytosol"/>
    <property type="evidence" value="ECO:0007669"/>
    <property type="project" value="TreeGrafter"/>
</dbReference>
<dbReference type="GO" id="GO:0042802">
    <property type="term" value="F:identical protein binding"/>
    <property type="evidence" value="ECO:0007669"/>
    <property type="project" value="UniProtKB-ARBA"/>
</dbReference>
<dbReference type="AlphaFoldDB" id="A0A1H4BZ11"/>
<dbReference type="EC" id="3.5.4.5" evidence="6"/>
<dbReference type="EMBL" id="FNQS01000005">
    <property type="protein sequence ID" value="SEA53297.1"/>
    <property type="molecule type" value="Genomic_DNA"/>
</dbReference>
<evidence type="ECO:0000259" key="10">
    <source>
        <dbReference type="PROSITE" id="PS51747"/>
    </source>
</evidence>
<organism evidence="11 12">
    <name type="scientific">Lonsdalea quercina</name>
    <dbReference type="NCBI Taxonomy" id="71657"/>
    <lineage>
        <taxon>Bacteria</taxon>
        <taxon>Pseudomonadati</taxon>
        <taxon>Pseudomonadota</taxon>
        <taxon>Gammaproteobacteria</taxon>
        <taxon>Enterobacterales</taxon>
        <taxon>Pectobacteriaceae</taxon>
        <taxon>Lonsdalea</taxon>
    </lineage>
</organism>
<comment type="cofactor">
    <cofactor evidence="6 9">
        <name>Zn(2+)</name>
        <dbReference type="ChEBI" id="CHEBI:29105"/>
    </cofactor>
    <text evidence="6 9">Binds 1 zinc ion.</text>
</comment>
<proteinExistence type="inferred from homology"/>
<dbReference type="CDD" id="cd01283">
    <property type="entry name" value="cytidine_deaminase"/>
    <property type="match status" value="2"/>
</dbReference>
<evidence type="ECO:0000256" key="6">
    <source>
        <dbReference type="HAMAP-Rule" id="MF_01558"/>
    </source>
</evidence>
<dbReference type="PROSITE" id="PS00903">
    <property type="entry name" value="CYT_DCMP_DEAMINASES_1"/>
    <property type="match status" value="1"/>
</dbReference>
<dbReference type="InterPro" id="IPR050202">
    <property type="entry name" value="Cyt/Deoxycyt_deaminase"/>
</dbReference>
<feature type="binding site" evidence="6 9">
    <location>
        <position position="129"/>
    </location>
    <ligand>
        <name>Zn(2+)</name>
        <dbReference type="ChEBI" id="CHEBI:29105"/>
        <note>catalytic</note>
    </ligand>
</feature>
<dbReference type="PROSITE" id="PS51747">
    <property type="entry name" value="CYT_DCMP_DEAMINASES_2"/>
    <property type="match status" value="2"/>
</dbReference>
<dbReference type="InterPro" id="IPR016192">
    <property type="entry name" value="APOBEC/CMP_deaminase_Zn-bd"/>
</dbReference>
<keyword evidence="4 6" id="KW-0378">Hydrolase</keyword>
<dbReference type="Gene3D" id="3.40.140.10">
    <property type="entry name" value="Cytidine Deaminase, domain 2"/>
    <property type="match status" value="2"/>
</dbReference>
<dbReference type="eggNOG" id="COG0295">
    <property type="taxonomic scope" value="Bacteria"/>
</dbReference>
<comment type="catalytic activity">
    <reaction evidence="6">
        <text>2'-deoxycytidine + H2O + H(+) = 2'-deoxyuridine + NH4(+)</text>
        <dbReference type="Rhea" id="RHEA:13433"/>
        <dbReference type="ChEBI" id="CHEBI:15377"/>
        <dbReference type="ChEBI" id="CHEBI:15378"/>
        <dbReference type="ChEBI" id="CHEBI:15698"/>
        <dbReference type="ChEBI" id="CHEBI:16450"/>
        <dbReference type="ChEBI" id="CHEBI:28938"/>
        <dbReference type="EC" id="3.5.4.5"/>
    </reaction>
</comment>
<dbReference type="GO" id="GO:0004126">
    <property type="term" value="F:cytidine deaminase activity"/>
    <property type="evidence" value="ECO:0007669"/>
    <property type="project" value="UniProtKB-UniRule"/>
</dbReference>
<feature type="binding site" evidence="6 8">
    <location>
        <begin position="89"/>
        <end position="91"/>
    </location>
    <ligand>
        <name>substrate</name>
    </ligand>
</feature>
<comment type="similarity">
    <text evidence="1 6">Belongs to the cytidine and deoxycytidylate deaminase family.</text>
</comment>
<dbReference type="Pfam" id="PF00383">
    <property type="entry name" value="dCMP_cyt_deam_1"/>
    <property type="match status" value="1"/>
</dbReference>
<evidence type="ECO:0000313" key="12">
    <source>
        <dbReference type="Proteomes" id="UP000187280"/>
    </source>
</evidence>
<comment type="function">
    <text evidence="6">This enzyme scavenges exogenous and endogenous cytidine and 2'-deoxycytidine for UMP synthesis.</text>
</comment>
<dbReference type="PIRSF" id="PIRSF006334">
    <property type="entry name" value="Cdd_plus_pseudo"/>
    <property type="match status" value="1"/>
</dbReference>
<evidence type="ECO:0000256" key="3">
    <source>
        <dbReference type="ARBA" id="ARBA00022723"/>
    </source>
</evidence>
<dbReference type="HAMAP" id="MF_01558">
    <property type="entry name" value="Cyt_deam"/>
    <property type="match status" value="1"/>
</dbReference>
<evidence type="ECO:0000256" key="5">
    <source>
        <dbReference type="ARBA" id="ARBA00022833"/>
    </source>
</evidence>
<dbReference type="NCBIfam" id="NF006537">
    <property type="entry name" value="PRK09027.1"/>
    <property type="match status" value="1"/>
</dbReference>
<dbReference type="SUPFAM" id="SSF53927">
    <property type="entry name" value="Cytidine deaminase-like"/>
    <property type="match status" value="2"/>
</dbReference>
<dbReference type="RefSeq" id="WP_026743325.1">
    <property type="nucleotide sequence ID" value="NZ_FNQS01000005.1"/>
</dbReference>
<evidence type="ECO:0000256" key="4">
    <source>
        <dbReference type="ARBA" id="ARBA00022801"/>
    </source>
</evidence>
<feature type="binding site" evidence="6 9">
    <location>
        <position position="102"/>
    </location>
    <ligand>
        <name>Zn(2+)</name>
        <dbReference type="ChEBI" id="CHEBI:29105"/>
        <note>catalytic</note>
    </ligand>
</feature>
<dbReference type="PANTHER" id="PTHR11644:SF2">
    <property type="entry name" value="CYTIDINE DEAMINASE"/>
    <property type="match status" value="1"/>
</dbReference>
<evidence type="ECO:0000256" key="9">
    <source>
        <dbReference type="PIRSR" id="PIRSR006334-3"/>
    </source>
</evidence>
<evidence type="ECO:0000256" key="7">
    <source>
        <dbReference type="PIRSR" id="PIRSR006334-1"/>
    </source>
</evidence>
<feature type="active site" description="Proton donor" evidence="6 7">
    <location>
        <position position="104"/>
    </location>
</feature>
<dbReference type="InterPro" id="IPR013171">
    <property type="entry name" value="Cyd/dCyd_deaminase_Zn-bd"/>
</dbReference>
<keyword evidence="12" id="KW-1185">Reference proteome</keyword>
<gene>
    <name evidence="6" type="primary">cdd</name>
    <name evidence="11" type="ORF">SAMN02982996_01868</name>
</gene>
<dbReference type="FunFam" id="3.40.140.10:FF:000007">
    <property type="entry name" value="Cytidine deaminase"/>
    <property type="match status" value="1"/>
</dbReference>
<name>A0A1H4BZ11_9GAMM</name>
<dbReference type="InterPro" id="IPR006263">
    <property type="entry name" value="Cyt_deam_dimer"/>
</dbReference>
<comment type="catalytic activity">
    <reaction evidence="6">
        <text>cytidine + H2O + H(+) = uridine + NH4(+)</text>
        <dbReference type="Rhea" id="RHEA:16069"/>
        <dbReference type="ChEBI" id="CHEBI:15377"/>
        <dbReference type="ChEBI" id="CHEBI:15378"/>
        <dbReference type="ChEBI" id="CHEBI:16704"/>
        <dbReference type="ChEBI" id="CHEBI:17562"/>
        <dbReference type="ChEBI" id="CHEBI:28938"/>
        <dbReference type="EC" id="3.5.4.5"/>
    </reaction>
</comment>
<dbReference type="GeneID" id="97764742"/>
<sequence length="295" mass="31748">MQPRFHAALSQLPDAMQAVITPMLNRGDFAAWLSAADVGRLCLAGQVDEAQLALMLLPLAAACAHAPISRFQVGAVTQGASGNLYFGANMEFPGMPLQQSVHAEQSAITHAWLRHERALRTLTVNYSPCGHCRQFINELNSASTLSISLPERTPRPLSHYLPDAFGPRDLNVATLLMDPVHHGLSLYSEDTLVQAALAAANRSHAPYTEAYSGIALQTYSGTIYIGCYAENAAFNPSLPPLQAALNLMNLSGEKFGDLRHAVLVERQQAATSQRSATQAMLGALGDVDLRYVVIA</sequence>
<dbReference type="GO" id="GO:0072527">
    <property type="term" value="P:pyrimidine-containing compound metabolic process"/>
    <property type="evidence" value="ECO:0007669"/>
    <property type="project" value="UniProtKB-ARBA"/>
</dbReference>
<keyword evidence="3 6" id="KW-0479">Metal-binding</keyword>
<dbReference type="GO" id="GO:0008270">
    <property type="term" value="F:zinc ion binding"/>
    <property type="evidence" value="ECO:0007669"/>
    <property type="project" value="UniProtKB-UniRule"/>
</dbReference>
<feature type="binding site" evidence="6 9">
    <location>
        <position position="132"/>
    </location>
    <ligand>
        <name>Zn(2+)</name>
        <dbReference type="ChEBI" id="CHEBI:29105"/>
        <note>catalytic</note>
    </ligand>
</feature>
<dbReference type="STRING" id="71657.SAMN02982996_01868"/>
<dbReference type="InterPro" id="IPR020797">
    <property type="entry name" value="Cytidine_deaminase_bacteria"/>
</dbReference>